<feature type="compositionally biased region" description="Basic and acidic residues" evidence="4">
    <location>
        <begin position="242"/>
        <end position="255"/>
    </location>
</feature>
<organism evidence="6 7">
    <name type="scientific">Actinomyces urogenitalis</name>
    <dbReference type="NCBI Taxonomy" id="103621"/>
    <lineage>
        <taxon>Bacteria</taxon>
        <taxon>Bacillati</taxon>
        <taxon>Actinomycetota</taxon>
        <taxon>Actinomycetes</taxon>
        <taxon>Actinomycetales</taxon>
        <taxon>Actinomycetaceae</taxon>
        <taxon>Actinomyces</taxon>
    </lineage>
</organism>
<feature type="domain" description="HTH gntR-type" evidence="5">
    <location>
        <begin position="17"/>
        <end position="84"/>
    </location>
</feature>
<keyword evidence="2" id="KW-0238">DNA-binding</keyword>
<dbReference type="Proteomes" id="UP000234778">
    <property type="component" value="Unassembled WGS sequence"/>
</dbReference>
<evidence type="ECO:0000256" key="3">
    <source>
        <dbReference type="ARBA" id="ARBA00023163"/>
    </source>
</evidence>
<dbReference type="GO" id="GO:0003700">
    <property type="term" value="F:DNA-binding transcription factor activity"/>
    <property type="evidence" value="ECO:0007669"/>
    <property type="project" value="InterPro"/>
</dbReference>
<dbReference type="GeneID" id="81708499"/>
<dbReference type="EMBL" id="PKHA01000005">
    <property type="protein sequence ID" value="PKY98666.1"/>
    <property type="molecule type" value="Genomic_DNA"/>
</dbReference>
<protein>
    <submittedName>
        <fullName evidence="6">GntR family transcriptional regulator</fullName>
    </submittedName>
</protein>
<feature type="region of interest" description="Disordered" evidence="4">
    <location>
        <begin position="229"/>
        <end position="255"/>
    </location>
</feature>
<dbReference type="PANTHER" id="PTHR43537">
    <property type="entry name" value="TRANSCRIPTIONAL REGULATOR, GNTR FAMILY"/>
    <property type="match status" value="1"/>
</dbReference>
<name>A0A2I1KSR1_9ACTO</name>
<gene>
    <name evidence="6" type="ORF">CYJ26_06080</name>
</gene>
<accession>A0A2I1KSR1</accession>
<evidence type="ECO:0000313" key="6">
    <source>
        <dbReference type="EMBL" id="PKY98666.1"/>
    </source>
</evidence>
<sequence length="255" mass="28223">MSPTPVPQPAFEPIPARGLTDDVYDTLLDMLTSGVFEPDAPLYIDRLARSLQVSPTPVREALARLESTGLISRTTRRGYRVAPPMSAEQMRELVEARLVLEAGALERALEDKEALVADLRSAWERHRAEAEKFSDPTLVFDVQAVHEYFEIDWSFHQAILDHCGNRYINRSVNALSFSVHRMRQTIGAGATDAPIAVAEHAAILRALEEGRDEDALDALASHLRNVAARSTQKDEGVDEGVGDVRKDGRSGRRTV</sequence>
<reference evidence="6 7" key="1">
    <citation type="submission" date="2017-12" db="EMBL/GenBank/DDBJ databases">
        <title>Phylogenetic diversity of female urinary microbiome.</title>
        <authorList>
            <person name="Thomas-White K."/>
            <person name="Wolfe A.J."/>
        </authorList>
    </citation>
    <scope>NUCLEOTIDE SEQUENCE [LARGE SCALE GENOMIC DNA]</scope>
    <source>
        <strain evidence="6 7">UMB0319</strain>
    </source>
</reference>
<dbReference type="PROSITE" id="PS50949">
    <property type="entry name" value="HTH_GNTR"/>
    <property type="match status" value="1"/>
</dbReference>
<dbReference type="InterPro" id="IPR036388">
    <property type="entry name" value="WH-like_DNA-bd_sf"/>
</dbReference>
<dbReference type="RefSeq" id="WP_006548305.1">
    <property type="nucleotide sequence ID" value="NZ_JASPEK010000042.1"/>
</dbReference>
<dbReference type="GO" id="GO:0003677">
    <property type="term" value="F:DNA binding"/>
    <property type="evidence" value="ECO:0007669"/>
    <property type="project" value="UniProtKB-KW"/>
</dbReference>
<dbReference type="InterPro" id="IPR000524">
    <property type="entry name" value="Tscrpt_reg_HTH_GntR"/>
</dbReference>
<dbReference type="AlphaFoldDB" id="A0A2I1KSR1"/>
<evidence type="ECO:0000256" key="2">
    <source>
        <dbReference type="ARBA" id="ARBA00023125"/>
    </source>
</evidence>
<evidence type="ECO:0000259" key="5">
    <source>
        <dbReference type="PROSITE" id="PS50949"/>
    </source>
</evidence>
<dbReference type="InterPro" id="IPR011711">
    <property type="entry name" value="GntR_C"/>
</dbReference>
<proteinExistence type="predicted"/>
<evidence type="ECO:0000256" key="4">
    <source>
        <dbReference type="SAM" id="MobiDB-lite"/>
    </source>
</evidence>
<comment type="caution">
    <text evidence="6">The sequence shown here is derived from an EMBL/GenBank/DDBJ whole genome shotgun (WGS) entry which is preliminary data.</text>
</comment>
<dbReference type="SUPFAM" id="SSF48008">
    <property type="entry name" value="GntR ligand-binding domain-like"/>
    <property type="match status" value="1"/>
</dbReference>
<evidence type="ECO:0000256" key="1">
    <source>
        <dbReference type="ARBA" id="ARBA00023015"/>
    </source>
</evidence>
<dbReference type="InterPro" id="IPR036390">
    <property type="entry name" value="WH_DNA-bd_sf"/>
</dbReference>
<dbReference type="Pfam" id="PF00392">
    <property type="entry name" value="GntR"/>
    <property type="match status" value="1"/>
</dbReference>
<dbReference type="SMART" id="SM00345">
    <property type="entry name" value="HTH_GNTR"/>
    <property type="match status" value="1"/>
</dbReference>
<dbReference type="InterPro" id="IPR008920">
    <property type="entry name" value="TF_FadR/GntR_C"/>
</dbReference>
<dbReference type="Gene3D" id="1.20.120.530">
    <property type="entry name" value="GntR ligand-binding domain-like"/>
    <property type="match status" value="1"/>
</dbReference>
<dbReference type="Gene3D" id="1.10.10.10">
    <property type="entry name" value="Winged helix-like DNA-binding domain superfamily/Winged helix DNA-binding domain"/>
    <property type="match status" value="1"/>
</dbReference>
<dbReference type="PANTHER" id="PTHR43537:SF51">
    <property type="entry name" value="HTH-TYPE TRANSCRIPTIONAL REGULATOR LGOR-RELATED"/>
    <property type="match status" value="1"/>
</dbReference>
<keyword evidence="3" id="KW-0804">Transcription</keyword>
<dbReference type="CDD" id="cd07377">
    <property type="entry name" value="WHTH_GntR"/>
    <property type="match status" value="1"/>
</dbReference>
<dbReference type="Pfam" id="PF07729">
    <property type="entry name" value="FCD"/>
    <property type="match status" value="1"/>
</dbReference>
<dbReference type="SUPFAM" id="SSF46785">
    <property type="entry name" value="Winged helix' DNA-binding domain"/>
    <property type="match status" value="1"/>
</dbReference>
<keyword evidence="1" id="KW-0805">Transcription regulation</keyword>
<evidence type="ECO:0000313" key="7">
    <source>
        <dbReference type="Proteomes" id="UP000234778"/>
    </source>
</evidence>
<dbReference type="SMART" id="SM00895">
    <property type="entry name" value="FCD"/>
    <property type="match status" value="1"/>
</dbReference>